<feature type="transmembrane region" description="Helical" evidence="7">
    <location>
        <begin position="412"/>
        <end position="431"/>
    </location>
</feature>
<feature type="transmembrane region" description="Helical" evidence="7">
    <location>
        <begin position="141"/>
        <end position="166"/>
    </location>
</feature>
<dbReference type="InterPro" id="IPR006037">
    <property type="entry name" value="RCK_C"/>
</dbReference>
<dbReference type="InterPro" id="IPR004680">
    <property type="entry name" value="Cit_transptr-like_dom"/>
</dbReference>
<keyword evidence="5 7" id="KW-1133">Transmembrane helix</keyword>
<dbReference type="Pfam" id="PF03600">
    <property type="entry name" value="CitMHS"/>
    <property type="match status" value="1"/>
</dbReference>
<feature type="transmembrane region" description="Helical" evidence="7">
    <location>
        <begin position="33"/>
        <end position="51"/>
    </location>
</feature>
<feature type="transmembrane region" description="Helical" evidence="7">
    <location>
        <begin position="508"/>
        <end position="539"/>
    </location>
</feature>
<reference evidence="9" key="1">
    <citation type="submission" date="2018-06" db="EMBL/GenBank/DDBJ databases">
        <authorList>
            <person name="Zhirakovskaya E."/>
        </authorList>
    </citation>
    <scope>NUCLEOTIDE SEQUENCE</scope>
</reference>
<evidence type="ECO:0000256" key="6">
    <source>
        <dbReference type="ARBA" id="ARBA00023136"/>
    </source>
</evidence>
<gene>
    <name evidence="9" type="ORF">MNBD_NITROSPINAE02-1838</name>
</gene>
<feature type="transmembrane region" description="Helical" evidence="7">
    <location>
        <begin position="178"/>
        <end position="200"/>
    </location>
</feature>
<accession>A0A3B1C5N5</accession>
<dbReference type="InterPro" id="IPR051679">
    <property type="entry name" value="DASS-Related_Transporters"/>
</dbReference>
<dbReference type="AlphaFoldDB" id="A0A3B1C5N5"/>
<dbReference type="EMBL" id="UOGE01000110">
    <property type="protein sequence ID" value="VAX25826.1"/>
    <property type="molecule type" value="Genomic_DNA"/>
</dbReference>
<keyword evidence="3 7" id="KW-0812">Transmembrane</keyword>
<evidence type="ECO:0000313" key="9">
    <source>
        <dbReference type="EMBL" id="VAX25826.1"/>
    </source>
</evidence>
<dbReference type="InterPro" id="IPR036721">
    <property type="entry name" value="RCK_C_sf"/>
</dbReference>
<evidence type="ECO:0000256" key="1">
    <source>
        <dbReference type="ARBA" id="ARBA00004141"/>
    </source>
</evidence>
<evidence type="ECO:0000256" key="4">
    <source>
        <dbReference type="ARBA" id="ARBA00022737"/>
    </source>
</evidence>
<feature type="transmembrane region" description="Helical" evidence="7">
    <location>
        <begin position="472"/>
        <end position="496"/>
    </location>
</feature>
<feature type="transmembrane region" description="Helical" evidence="7">
    <location>
        <begin position="589"/>
        <end position="609"/>
    </location>
</feature>
<dbReference type="PANTHER" id="PTHR43652">
    <property type="entry name" value="BASIC AMINO ACID ANTIPORTER YFCC-RELATED"/>
    <property type="match status" value="1"/>
</dbReference>
<feature type="domain" description="RCK C-terminal" evidence="8">
    <location>
        <begin position="315"/>
        <end position="402"/>
    </location>
</feature>
<keyword evidence="2" id="KW-0813">Transport</keyword>
<evidence type="ECO:0000256" key="2">
    <source>
        <dbReference type="ARBA" id="ARBA00022448"/>
    </source>
</evidence>
<dbReference type="Gene3D" id="3.30.70.1450">
    <property type="entry name" value="Regulator of K+ conductance, C-terminal domain"/>
    <property type="match status" value="2"/>
</dbReference>
<dbReference type="GO" id="GO:0005886">
    <property type="term" value="C:plasma membrane"/>
    <property type="evidence" value="ECO:0007669"/>
    <property type="project" value="TreeGrafter"/>
</dbReference>
<evidence type="ECO:0000256" key="7">
    <source>
        <dbReference type="SAM" id="Phobius"/>
    </source>
</evidence>
<dbReference type="SUPFAM" id="SSF116726">
    <property type="entry name" value="TrkA C-terminal domain-like"/>
    <property type="match status" value="2"/>
</dbReference>
<feature type="transmembrane region" description="Helical" evidence="7">
    <location>
        <begin position="437"/>
        <end position="460"/>
    </location>
</feature>
<dbReference type="PROSITE" id="PS51202">
    <property type="entry name" value="RCK_C"/>
    <property type="match status" value="1"/>
</dbReference>
<feature type="transmembrane region" description="Helical" evidence="7">
    <location>
        <begin position="57"/>
        <end position="75"/>
    </location>
</feature>
<keyword evidence="4" id="KW-0677">Repeat</keyword>
<dbReference type="GO" id="GO:0006813">
    <property type="term" value="P:potassium ion transport"/>
    <property type="evidence" value="ECO:0007669"/>
    <property type="project" value="InterPro"/>
</dbReference>
<feature type="transmembrane region" description="Helical" evidence="7">
    <location>
        <begin position="6"/>
        <end position="26"/>
    </location>
</feature>
<protein>
    <submittedName>
        <fullName evidence="9">Transporter, sodium/sulfate symporter family</fullName>
    </submittedName>
</protein>
<evidence type="ECO:0000256" key="5">
    <source>
        <dbReference type="ARBA" id="ARBA00022989"/>
    </source>
</evidence>
<feature type="transmembrane region" description="Helical" evidence="7">
    <location>
        <begin position="107"/>
        <end position="129"/>
    </location>
</feature>
<dbReference type="GO" id="GO:0008324">
    <property type="term" value="F:monoatomic cation transmembrane transporter activity"/>
    <property type="evidence" value="ECO:0007669"/>
    <property type="project" value="InterPro"/>
</dbReference>
<dbReference type="PANTHER" id="PTHR43652:SF2">
    <property type="entry name" value="BASIC AMINO ACID ANTIPORTER YFCC-RELATED"/>
    <property type="match status" value="1"/>
</dbReference>
<name>A0A3B1C5N5_9ZZZZ</name>
<evidence type="ECO:0000259" key="8">
    <source>
        <dbReference type="PROSITE" id="PS51202"/>
    </source>
</evidence>
<dbReference type="Pfam" id="PF02080">
    <property type="entry name" value="TrkA_C"/>
    <property type="match status" value="1"/>
</dbReference>
<evidence type="ECO:0000256" key="3">
    <source>
        <dbReference type="ARBA" id="ARBA00022692"/>
    </source>
</evidence>
<proteinExistence type="predicted"/>
<feature type="transmembrane region" description="Helical" evidence="7">
    <location>
        <begin position="551"/>
        <end position="569"/>
    </location>
</feature>
<sequence length="613" mass="64680">MTEQILTFEMMMVMGVIAAAVVLFITEIVRVDVVAIIMMVLLPLMGLVTPQDAFSGLSSNAVVSIIAVIIIGAGLDKTGVMNKVAAPIVAFANGSVTRLISGISGTVAIISSFMQNIGAAALFLPATIRASRQLNIPLSRLLMPMGFCAILGGTVTLVGSSPLILLNDLLANSDLPPFGLFSVTPIGLLLVASGIVYFILFGKYILPERASAKGEEVGGAVTALKEYGAYGKVYELKIPSGFKFSGKAINELQIRRTFLLTVVAIAPASGETKVFSPEFGQKIHSGDTLAVIGHESNVKKMAAYFGFTLSPALVCFAEDLSDMNAGLMEGIVGPRSVLLGSTFRETNFCEKFNVSPVALFRDGKVFVAGLSDIPIEQGDALLLHGKWGNYLDIQSSPDLLLSTPVSHDVFRVSKSGVAVMSFSVAIGLVLLKDILDLPLSLANCLMTGALLMVLTKVLSIDEAYKAVDWRTIFLLAGLIPLGIATEKTGTAAYIAHHLLAAIGDVSPLALFTVIGILSTLFTLVISNVGATVLLVPLVINMAMEAGADPRMAALVVGLAVSNSFLLPTHQVNALLMGPGRYKTIDYIRAGSGMSVVFIVVMILGLWMFYGISA</sequence>
<keyword evidence="6 7" id="KW-0472">Membrane</keyword>
<comment type="subcellular location">
    <subcellularLocation>
        <location evidence="1">Membrane</location>
        <topology evidence="1">Multi-pass membrane protein</topology>
    </subcellularLocation>
</comment>
<organism evidence="9">
    <name type="scientific">hydrothermal vent metagenome</name>
    <dbReference type="NCBI Taxonomy" id="652676"/>
    <lineage>
        <taxon>unclassified sequences</taxon>
        <taxon>metagenomes</taxon>
        <taxon>ecological metagenomes</taxon>
    </lineage>
</organism>